<comment type="similarity">
    <text evidence="1 4">Belongs to the plant dirigent protein family.</text>
</comment>
<dbReference type="EnsemblPlants" id="OB11G15340.1">
    <property type="protein sequence ID" value="OB11G15340.1"/>
    <property type="gene ID" value="OB11G15340"/>
</dbReference>
<proteinExistence type="inferred from homology"/>
<dbReference type="PANTHER" id="PTHR21495">
    <property type="entry name" value="NUCLEOPORIN-RELATED"/>
    <property type="match status" value="1"/>
</dbReference>
<feature type="compositionally biased region" description="Pro residues" evidence="5">
    <location>
        <begin position="98"/>
        <end position="109"/>
    </location>
</feature>
<reference evidence="6" key="1">
    <citation type="journal article" date="2013" name="Nat. Commun.">
        <title>Whole-genome sequencing of Oryza brachyantha reveals mechanisms underlying Oryza genome evolution.</title>
        <authorList>
            <person name="Chen J."/>
            <person name="Huang Q."/>
            <person name="Gao D."/>
            <person name="Wang J."/>
            <person name="Lang Y."/>
            <person name="Liu T."/>
            <person name="Li B."/>
            <person name="Bai Z."/>
            <person name="Luis Goicoechea J."/>
            <person name="Liang C."/>
            <person name="Chen C."/>
            <person name="Zhang W."/>
            <person name="Sun S."/>
            <person name="Liao Y."/>
            <person name="Zhang X."/>
            <person name="Yang L."/>
            <person name="Song C."/>
            <person name="Wang M."/>
            <person name="Shi J."/>
            <person name="Liu G."/>
            <person name="Liu J."/>
            <person name="Zhou H."/>
            <person name="Zhou W."/>
            <person name="Yu Q."/>
            <person name="An N."/>
            <person name="Chen Y."/>
            <person name="Cai Q."/>
            <person name="Wang B."/>
            <person name="Liu B."/>
            <person name="Min J."/>
            <person name="Huang Y."/>
            <person name="Wu H."/>
            <person name="Li Z."/>
            <person name="Zhang Y."/>
            <person name="Yin Y."/>
            <person name="Song W."/>
            <person name="Jiang J."/>
            <person name="Jackson S.A."/>
            <person name="Wing R.A."/>
            <person name="Wang J."/>
            <person name="Chen M."/>
        </authorList>
    </citation>
    <scope>NUCLEOTIDE SEQUENCE [LARGE SCALE GENOMIC DNA]</scope>
    <source>
        <strain evidence="6">cv. IRGC 101232</strain>
    </source>
</reference>
<dbReference type="GO" id="GO:0048046">
    <property type="term" value="C:apoplast"/>
    <property type="evidence" value="ECO:0007669"/>
    <property type="project" value="UniProtKB-SubCell"/>
</dbReference>
<keyword evidence="4" id="KW-0052">Apoplast</keyword>
<comment type="subcellular location">
    <subcellularLocation>
        <location evidence="4">Secreted</location>
        <location evidence="4">Extracellular space</location>
        <location evidence="4">Apoplast</location>
    </subcellularLocation>
</comment>
<evidence type="ECO:0000256" key="3">
    <source>
        <dbReference type="ARBA" id="ARBA00022525"/>
    </source>
</evidence>
<comment type="subunit">
    <text evidence="2 4">Homodimer.</text>
</comment>
<name>J3N6U8_ORYBR</name>
<organism evidence="6">
    <name type="scientific">Oryza brachyantha</name>
    <name type="common">malo sina</name>
    <dbReference type="NCBI Taxonomy" id="4533"/>
    <lineage>
        <taxon>Eukaryota</taxon>
        <taxon>Viridiplantae</taxon>
        <taxon>Streptophyta</taxon>
        <taxon>Embryophyta</taxon>
        <taxon>Tracheophyta</taxon>
        <taxon>Spermatophyta</taxon>
        <taxon>Magnoliopsida</taxon>
        <taxon>Liliopsida</taxon>
        <taxon>Poales</taxon>
        <taxon>Poaceae</taxon>
        <taxon>BOP clade</taxon>
        <taxon>Oryzoideae</taxon>
        <taxon>Oryzeae</taxon>
        <taxon>Oryzinae</taxon>
        <taxon>Oryza</taxon>
    </lineage>
</organism>
<protein>
    <recommendedName>
        <fullName evidence="4">Dirigent protein</fullName>
    </recommendedName>
</protein>
<feature type="compositionally biased region" description="Low complexity" evidence="5">
    <location>
        <begin position="86"/>
        <end position="97"/>
    </location>
</feature>
<evidence type="ECO:0000256" key="1">
    <source>
        <dbReference type="ARBA" id="ARBA00010746"/>
    </source>
</evidence>
<dbReference type="OMA" id="ARGYMAS"/>
<evidence type="ECO:0000256" key="5">
    <source>
        <dbReference type="SAM" id="MobiDB-lite"/>
    </source>
</evidence>
<dbReference type="Gene3D" id="2.40.480.10">
    <property type="entry name" value="Allene oxide cyclase-like"/>
    <property type="match status" value="1"/>
</dbReference>
<reference evidence="6" key="2">
    <citation type="submission" date="2013-04" db="UniProtKB">
        <authorList>
            <consortium name="EnsemblPlants"/>
        </authorList>
    </citation>
    <scope>IDENTIFICATION</scope>
</reference>
<feature type="region of interest" description="Disordered" evidence="5">
    <location>
        <begin position="86"/>
        <end position="113"/>
    </location>
</feature>
<dbReference type="Gramene" id="OB11G15340.1">
    <property type="protein sequence ID" value="OB11G15340.1"/>
    <property type="gene ID" value="OB11G15340"/>
</dbReference>
<accession>J3N6U8</accession>
<dbReference type="eggNOG" id="ENOG502R3AE">
    <property type="taxonomic scope" value="Eukaryota"/>
</dbReference>
<dbReference type="HOGENOM" id="CLU_087111_3_0_1"/>
<dbReference type="GO" id="GO:0009699">
    <property type="term" value="P:phenylpropanoid biosynthetic process"/>
    <property type="evidence" value="ECO:0007669"/>
    <property type="project" value="UniProtKB-ARBA"/>
</dbReference>
<dbReference type="InterPro" id="IPR044859">
    <property type="entry name" value="Allene_oxi_cyc_Dirigent"/>
</dbReference>
<sequence>MQRGSLQPGCTEFFSAKSPISIMDSLSSLLLGSSFLLAAAVFLGHHDGASTATTTHLHFYMHDDYTGPIPSAMRVVSGRSLLQASSPASTTPAFAGTAPPPPPRPPPPRQFGDIVVLNNPLTEGPDAGSARVGTAQGFGVRVLERGVVTDLSMHVVLEAGEHRGSSVAVKGRIDVNVAVRESVVGGGTGRFRLARGYMVSRNYDYNLATGGVVEIDLYLQH</sequence>
<dbReference type="AlphaFoldDB" id="J3N6U8"/>
<evidence type="ECO:0000313" key="6">
    <source>
        <dbReference type="EnsemblPlants" id="OB11G15340.1"/>
    </source>
</evidence>
<keyword evidence="7" id="KW-1185">Reference proteome</keyword>
<dbReference type="Pfam" id="PF03018">
    <property type="entry name" value="Dirigent"/>
    <property type="match status" value="1"/>
</dbReference>
<dbReference type="STRING" id="4533.J3N6U8"/>
<evidence type="ECO:0000256" key="2">
    <source>
        <dbReference type="ARBA" id="ARBA00011738"/>
    </source>
</evidence>
<dbReference type="InterPro" id="IPR004265">
    <property type="entry name" value="Dirigent"/>
</dbReference>
<keyword evidence="3 4" id="KW-0964">Secreted</keyword>
<evidence type="ECO:0000256" key="4">
    <source>
        <dbReference type="RuleBase" id="RU363099"/>
    </source>
</evidence>
<comment type="function">
    <text evidence="4">Dirigent proteins impart stereoselectivity on the phenoxy radical-coupling reaction, yielding optically active lignans from two molecules of coniferyl alcohol in the biosynthesis of lignans, flavonolignans, and alkaloids and thus plays a central role in plant secondary metabolism.</text>
</comment>
<dbReference type="Proteomes" id="UP000006038">
    <property type="component" value="Chromosome 11"/>
</dbReference>
<evidence type="ECO:0000313" key="7">
    <source>
        <dbReference type="Proteomes" id="UP000006038"/>
    </source>
</evidence>